<keyword evidence="2" id="KW-1185">Reference proteome</keyword>
<dbReference type="EMBL" id="QQNA01000122">
    <property type="protein sequence ID" value="RDG37031.1"/>
    <property type="molecule type" value="Genomic_DNA"/>
</dbReference>
<sequence>MTGSSKARGRLTRLTETVGTVGMDGLLVVPKGEYGGDNVDLVPGAVLRWPPCECGHSLCPDAPASAEE</sequence>
<dbReference type="Proteomes" id="UP000253741">
    <property type="component" value="Unassembled WGS sequence"/>
</dbReference>
<proteinExistence type="predicted"/>
<organism evidence="1 2">
    <name type="scientific">Streptomyces corynorhini</name>
    <dbReference type="NCBI Taxonomy" id="2282652"/>
    <lineage>
        <taxon>Bacteria</taxon>
        <taxon>Bacillati</taxon>
        <taxon>Actinomycetota</taxon>
        <taxon>Actinomycetes</taxon>
        <taxon>Kitasatosporales</taxon>
        <taxon>Streptomycetaceae</taxon>
        <taxon>Streptomyces</taxon>
    </lineage>
</organism>
<dbReference type="AlphaFoldDB" id="A0A370B607"/>
<accession>A0A370B607</accession>
<evidence type="ECO:0000313" key="2">
    <source>
        <dbReference type="Proteomes" id="UP000253741"/>
    </source>
</evidence>
<evidence type="ECO:0000313" key="1">
    <source>
        <dbReference type="EMBL" id="RDG37031.1"/>
    </source>
</evidence>
<protein>
    <submittedName>
        <fullName evidence="1">Uncharacterized protein</fullName>
    </submittedName>
</protein>
<comment type="caution">
    <text evidence="1">The sequence shown here is derived from an EMBL/GenBank/DDBJ whole genome shotgun (WGS) entry which is preliminary data.</text>
</comment>
<dbReference type="RefSeq" id="WP_114624610.1">
    <property type="nucleotide sequence ID" value="NZ_QQNA01000122.1"/>
</dbReference>
<reference evidence="1 2" key="1">
    <citation type="submission" date="2018-07" db="EMBL/GenBank/DDBJ databases">
        <title>Streptomyces species from bats.</title>
        <authorList>
            <person name="Dunlap C."/>
        </authorList>
    </citation>
    <scope>NUCLEOTIDE SEQUENCE [LARGE SCALE GENOMIC DNA]</scope>
    <source>
        <strain evidence="1 2">AC230</strain>
    </source>
</reference>
<dbReference type="OrthoDB" id="4288696at2"/>
<gene>
    <name evidence="1" type="ORF">DVH02_16715</name>
</gene>
<name>A0A370B607_9ACTN</name>